<dbReference type="Gene3D" id="2.60.40.770">
    <property type="match status" value="1"/>
</dbReference>
<reference evidence="3" key="1">
    <citation type="submission" date="2025-08" db="UniProtKB">
        <authorList>
            <consortium name="RefSeq"/>
        </authorList>
    </citation>
    <scope>IDENTIFICATION</scope>
</reference>
<dbReference type="PANTHER" id="PTHR15218">
    <property type="entry name" value="MD-1, MD-2 - RELATED"/>
    <property type="match status" value="1"/>
</dbReference>
<feature type="signal peptide" evidence="1">
    <location>
        <begin position="1"/>
        <end position="17"/>
    </location>
</feature>
<dbReference type="InterPro" id="IPR039217">
    <property type="entry name" value="LY96"/>
</dbReference>
<evidence type="ECO:0000313" key="2">
    <source>
        <dbReference type="Proteomes" id="UP001652642"/>
    </source>
</evidence>
<dbReference type="RefSeq" id="XP_072855148.1">
    <property type="nucleotide sequence ID" value="XM_072999047.1"/>
</dbReference>
<evidence type="ECO:0000256" key="1">
    <source>
        <dbReference type="SAM" id="SignalP"/>
    </source>
</evidence>
<sequence>MFQLIVMILFVSGFTVAQEKQLLCRSDDLDIFYSSCSPGTSTFFFTVKPCSLKVSVWMGFMFWIPKFDITVLTSYTSLWYGGVNSLKWKSVICKGVDDGYSFCGALKGETINTTVRISGAQPTYDQGEYTFVFKAFSGYYKDLALCMNYTFIIKEKLYG</sequence>
<keyword evidence="1" id="KW-0732">Signal</keyword>
<proteinExistence type="predicted"/>
<feature type="chain" id="PRO_5046490807" evidence="1">
    <location>
        <begin position="18"/>
        <end position="159"/>
    </location>
</feature>
<evidence type="ECO:0000313" key="3">
    <source>
        <dbReference type="RefSeq" id="XP_072855148.1"/>
    </source>
</evidence>
<gene>
    <name evidence="3" type="primary">LY96</name>
</gene>
<organism evidence="2 3">
    <name type="scientific">Pogona vitticeps</name>
    <name type="common">central bearded dragon</name>
    <dbReference type="NCBI Taxonomy" id="103695"/>
    <lineage>
        <taxon>Eukaryota</taxon>
        <taxon>Metazoa</taxon>
        <taxon>Chordata</taxon>
        <taxon>Craniata</taxon>
        <taxon>Vertebrata</taxon>
        <taxon>Euteleostomi</taxon>
        <taxon>Lepidosauria</taxon>
        <taxon>Squamata</taxon>
        <taxon>Bifurcata</taxon>
        <taxon>Unidentata</taxon>
        <taxon>Episquamata</taxon>
        <taxon>Toxicofera</taxon>
        <taxon>Iguania</taxon>
        <taxon>Acrodonta</taxon>
        <taxon>Agamidae</taxon>
        <taxon>Amphibolurinae</taxon>
        <taxon>Pogona</taxon>
    </lineage>
</organism>
<protein>
    <submittedName>
        <fullName evidence="3">Lymphocyte antigen 96</fullName>
    </submittedName>
</protein>
<keyword evidence="2" id="KW-1185">Reference proteome</keyword>
<dbReference type="GeneID" id="110089742"/>
<name>A0ABM5GBX1_9SAUR</name>
<accession>A0ABM5GBX1</accession>
<dbReference type="Proteomes" id="UP001652642">
    <property type="component" value="Chromosome 4"/>
</dbReference>
<dbReference type="PANTHER" id="PTHR15218:SF0">
    <property type="entry name" value="LYMPHOCYTE ANTIGEN 96"/>
    <property type="match status" value="1"/>
</dbReference>